<evidence type="ECO:0000313" key="1">
    <source>
        <dbReference type="EMBL" id="GAA4424414.1"/>
    </source>
</evidence>
<dbReference type="Proteomes" id="UP001500552">
    <property type="component" value="Unassembled WGS sequence"/>
</dbReference>
<name>A0ABP8L8U8_9BACT</name>
<accession>A0ABP8L8U8</accession>
<proteinExistence type="predicted"/>
<dbReference type="EMBL" id="BAABHC010000002">
    <property type="protein sequence ID" value="GAA4424414.1"/>
    <property type="molecule type" value="Genomic_DNA"/>
</dbReference>
<reference evidence="2" key="1">
    <citation type="journal article" date="2019" name="Int. J. Syst. Evol. Microbiol.">
        <title>The Global Catalogue of Microorganisms (GCM) 10K type strain sequencing project: providing services to taxonomists for standard genome sequencing and annotation.</title>
        <authorList>
            <consortium name="The Broad Institute Genomics Platform"/>
            <consortium name="The Broad Institute Genome Sequencing Center for Infectious Disease"/>
            <person name="Wu L."/>
            <person name="Ma J."/>
        </authorList>
    </citation>
    <scope>NUCLEOTIDE SEQUENCE [LARGE SCALE GENOMIC DNA]</scope>
    <source>
        <strain evidence="2">JCM 17926</strain>
    </source>
</reference>
<evidence type="ECO:0000313" key="2">
    <source>
        <dbReference type="Proteomes" id="UP001500552"/>
    </source>
</evidence>
<dbReference type="Gene3D" id="2.40.128.490">
    <property type="entry name" value="Uncharacterised protein PF14869, DUF4488"/>
    <property type="match status" value="2"/>
</dbReference>
<comment type="caution">
    <text evidence="1">The sequence shown here is derived from an EMBL/GenBank/DDBJ whole genome shotgun (WGS) entry which is preliminary data.</text>
</comment>
<sequence>MLCALFPQFSFNKADRKSAIEHVQQAELAGAWRLASGTAEFASLPEGATAVAMLEDGYFTVAYFSPTAKKFIGTYGGTYTASNGNMTLNFEYNTLDNATVGTTTSLTYTLKNGQLQINSDRQQSWEKLSPENTTTPLEGTWRITGRAGEDGKINPMQRGPRKTLKVLSDGRFQWIAFNTETKEFSGTGGGTYTAKNGKYTEHIDFFSRDSSRVGASLGFNYEVKDGKWLHTGKSSAGKDISEVWERAQQGI</sequence>
<evidence type="ECO:0008006" key="3">
    <source>
        <dbReference type="Google" id="ProtNLM"/>
    </source>
</evidence>
<gene>
    <name evidence="1" type="ORF">GCM10023188_04220</name>
</gene>
<organism evidence="1 2">
    <name type="scientific">Pontibacter saemangeumensis</name>
    <dbReference type="NCBI Taxonomy" id="1084525"/>
    <lineage>
        <taxon>Bacteria</taxon>
        <taxon>Pseudomonadati</taxon>
        <taxon>Bacteroidota</taxon>
        <taxon>Cytophagia</taxon>
        <taxon>Cytophagales</taxon>
        <taxon>Hymenobacteraceae</taxon>
        <taxon>Pontibacter</taxon>
    </lineage>
</organism>
<keyword evidence="2" id="KW-1185">Reference proteome</keyword>
<protein>
    <recommendedName>
        <fullName evidence="3">Membrane or secreted protein</fullName>
    </recommendedName>
</protein>